<dbReference type="Proteomes" id="UP000078492">
    <property type="component" value="Unassembled WGS sequence"/>
</dbReference>
<evidence type="ECO:0000313" key="3">
    <source>
        <dbReference type="Proteomes" id="UP000078492"/>
    </source>
</evidence>
<evidence type="ECO:0000313" key="2">
    <source>
        <dbReference type="EMBL" id="KYN12207.1"/>
    </source>
</evidence>
<keyword evidence="3" id="KW-1185">Reference proteome</keyword>
<dbReference type="PANTHER" id="PTHR46704">
    <property type="entry name" value="CXC DOMAIN-CONTAINING PROTEIN-RELATED"/>
    <property type="match status" value="1"/>
</dbReference>
<dbReference type="InterPro" id="IPR029060">
    <property type="entry name" value="PIN-like_dom_sf"/>
</dbReference>
<dbReference type="SUPFAM" id="SSF88723">
    <property type="entry name" value="PIN domain-like"/>
    <property type="match status" value="1"/>
</dbReference>
<evidence type="ECO:0000256" key="1">
    <source>
        <dbReference type="SAM" id="MobiDB-lite"/>
    </source>
</evidence>
<accession>A0A151IWX4</accession>
<sequence length="1243" mass="141446">MTIICFRDSQINILSKTWYENKKSNLVEERFRILETAAAIIREDIRSIAVNTNFYPPANNMFNNINEDIPRSLLFFIEEIILKKKKGKIDHLNDLKKKCTAISHAIMTAVRPRSFSSQLLLGLSIFLHRRYGSKRILDILSTLGFAATYHETVMYEVATVYHPQPYILSPDSGALIQYVADNADINVYTIDGYNTVHIMGIIKIITPISAVIGEEPIAKYKTMPTAKDLTAVANVPFKMYENYGVSGMDRIEVKKINYDEVSTESINKTDFLWMYGKWKAIPGLPGWNGFIEYLTKNNTNFSTSRIMFLPFVHHPASNYNTIYTTLNCALENGKSHGHEICIVTFDQPLYIKAREIVAASEIGSEFSKIIVRLGGFHLLMSFLGSIGYVMAGSGIKDVLSIIYAPNSVDKILNGHAYARAVRGHTLLHLALSTIIFADVQIDDHTNDFLEDYIHDILKGTFSYENIEQSVCIFQPLLEQFNDKLNELEDRGPTAKLWVQYFHMVSIAEEFIRAERMGNWTGHLNAIKKMLPYFHAAGHFLYAKSAHLYLQDMLILENNMNQQTFKKFTNGFFTIRRSDKFNCGTWTDMVIEETLMKYMKTEGGVSRGRSTQESVLCKWIYGMYAMNTVCEGMETFCNVSLDTADQHVDARDSRINRDNADVKKLVEWFASHNPFPKTNQIMSLATGIVGNDEINCHDAYNIGHISMENMIGQTFYNVKFKRSNRVVPLLSVRSCVKVHDCKIPIDPLLLFQRICLNKKFNEQLCEYLQYELSPYPLALFTEVGMRKTNKASVYKCFKPCHIELDTSNVTYIIDGGFLLHRVIWQENDTFQCIINRYVDYVQRHFGCDTIVVFDGYNDNTKNIKAMEQLRRIASLSGSVEVIFEETMHVTMKQEKFLANRSNKNRLISMLMQKLQSVNIVAKQARDDADVLIIETALENSRINTTAVVGEDVDLLILLIARYTSSCEQIFFIKPGKEKIETKIYSSDSIGDYIHCKEHLLFLHAITGCDTTSALFNKGKIKALKLLQKRQDLQRSAEIFKQKNCPPDVIVDNGIRFLMAMYGAPITELSINNYRYLSFAKSTRLNAPVKLSTLPPTAAAAQQHLYRVYYQVQTWLGNELDPEQWGWIINNNFLEPVMTLLPPAPDVLLNTIFCNCTKGCGSNCGCRKVGLPCSVVCGHCRGQACLNVTPGDNSADTFCNSTEETEHDEMITDYLTPNVSEKNTNTDSEAEEETPEIEHDDEQES</sequence>
<dbReference type="Gene3D" id="3.40.50.1010">
    <property type="entry name" value="5'-nuclease"/>
    <property type="match status" value="1"/>
</dbReference>
<feature type="compositionally biased region" description="Polar residues" evidence="1">
    <location>
        <begin position="1213"/>
        <end position="1224"/>
    </location>
</feature>
<gene>
    <name evidence="2" type="ORF">ALC57_15604</name>
</gene>
<feature type="compositionally biased region" description="Acidic residues" evidence="1">
    <location>
        <begin position="1226"/>
        <end position="1243"/>
    </location>
</feature>
<name>A0A151IWX4_9HYME</name>
<protein>
    <recommendedName>
        <fullName evidence="4">Tesmin/TSO1-like CXC domain-containing protein</fullName>
    </recommendedName>
</protein>
<evidence type="ECO:0008006" key="4">
    <source>
        <dbReference type="Google" id="ProtNLM"/>
    </source>
</evidence>
<feature type="region of interest" description="Disordered" evidence="1">
    <location>
        <begin position="1212"/>
        <end position="1243"/>
    </location>
</feature>
<dbReference type="EMBL" id="KQ980849">
    <property type="protein sequence ID" value="KYN12207.1"/>
    <property type="molecule type" value="Genomic_DNA"/>
</dbReference>
<dbReference type="PANTHER" id="PTHR46704:SF1">
    <property type="entry name" value="TELOMERE LENGTH REGULATION PROTEIN TEL2 HOMOLOG"/>
    <property type="match status" value="1"/>
</dbReference>
<organism evidence="2 3">
    <name type="scientific">Trachymyrmex cornetzi</name>
    <dbReference type="NCBI Taxonomy" id="471704"/>
    <lineage>
        <taxon>Eukaryota</taxon>
        <taxon>Metazoa</taxon>
        <taxon>Ecdysozoa</taxon>
        <taxon>Arthropoda</taxon>
        <taxon>Hexapoda</taxon>
        <taxon>Insecta</taxon>
        <taxon>Pterygota</taxon>
        <taxon>Neoptera</taxon>
        <taxon>Endopterygota</taxon>
        <taxon>Hymenoptera</taxon>
        <taxon>Apocrita</taxon>
        <taxon>Aculeata</taxon>
        <taxon>Formicoidea</taxon>
        <taxon>Formicidae</taxon>
        <taxon>Myrmicinae</taxon>
        <taxon>Trachymyrmex</taxon>
    </lineage>
</organism>
<proteinExistence type="predicted"/>
<reference evidence="2 3" key="1">
    <citation type="submission" date="2015-09" db="EMBL/GenBank/DDBJ databases">
        <title>Trachymyrmex cornetzi WGS genome.</title>
        <authorList>
            <person name="Nygaard S."/>
            <person name="Hu H."/>
            <person name="Boomsma J."/>
            <person name="Zhang G."/>
        </authorList>
    </citation>
    <scope>NUCLEOTIDE SEQUENCE [LARGE SCALE GENOMIC DNA]</scope>
    <source>
        <strain evidence="2">Tcor2-1</strain>
        <tissue evidence="2">Whole body</tissue>
    </source>
</reference>
<dbReference type="AlphaFoldDB" id="A0A151IWX4"/>